<reference evidence="2" key="1">
    <citation type="submission" date="2019-11" db="EMBL/GenBank/DDBJ databases">
        <title>The complete genome sequence of Saccharopolyspora sp. E2A.</title>
        <authorList>
            <person name="Zhang G."/>
        </authorList>
    </citation>
    <scope>NUCLEOTIDE SEQUENCE [LARGE SCALE GENOMIC DNA]</scope>
    <source>
        <strain evidence="2">E2A</strain>
    </source>
</reference>
<dbReference type="EMBL" id="CP045929">
    <property type="protein sequence ID" value="QGK71723.1"/>
    <property type="molecule type" value="Genomic_DNA"/>
</dbReference>
<protein>
    <submittedName>
        <fullName evidence="1">Uncharacterized protein</fullName>
    </submittedName>
</protein>
<evidence type="ECO:0000313" key="1">
    <source>
        <dbReference type="EMBL" id="QGK71723.1"/>
    </source>
</evidence>
<dbReference type="Proteomes" id="UP000371041">
    <property type="component" value="Chromosome"/>
</dbReference>
<organism evidence="1 2">
    <name type="scientific">Allosaccharopolyspora coralli</name>
    <dbReference type="NCBI Taxonomy" id="2665642"/>
    <lineage>
        <taxon>Bacteria</taxon>
        <taxon>Bacillati</taxon>
        <taxon>Actinomycetota</taxon>
        <taxon>Actinomycetes</taxon>
        <taxon>Pseudonocardiales</taxon>
        <taxon>Pseudonocardiaceae</taxon>
        <taxon>Allosaccharopolyspora</taxon>
    </lineage>
</organism>
<proteinExistence type="predicted"/>
<gene>
    <name evidence="1" type="ORF">GIY23_21365</name>
</gene>
<dbReference type="RefSeq" id="WP_154078291.1">
    <property type="nucleotide sequence ID" value="NZ_CP045929.1"/>
</dbReference>
<sequence>MATVLPAAVRGGFLVGEPGGDRAALLDGRSGTALSTWTLPAPCGARSVVEIDVNSDRCVELARAERDLGLLVRAHGPFAVRREADGA</sequence>
<accession>A0A5Q3QBG9</accession>
<dbReference type="KEGG" id="sace:GIY23_21365"/>
<dbReference type="AlphaFoldDB" id="A0A5Q3QBG9"/>
<evidence type="ECO:0000313" key="2">
    <source>
        <dbReference type="Proteomes" id="UP000371041"/>
    </source>
</evidence>
<name>A0A5Q3QBG9_9PSEU</name>
<keyword evidence="2" id="KW-1185">Reference proteome</keyword>